<feature type="compositionally biased region" description="Polar residues" evidence="1">
    <location>
        <begin position="112"/>
        <end position="136"/>
    </location>
</feature>
<protein>
    <submittedName>
        <fullName evidence="4">Uncharacterized protein</fullName>
    </submittedName>
</protein>
<dbReference type="Gene3D" id="3.40.50.300">
    <property type="entry name" value="P-loop containing nucleotide triphosphate hydrolases"/>
    <property type="match status" value="2"/>
</dbReference>
<feature type="compositionally biased region" description="Polar residues" evidence="1">
    <location>
        <begin position="30"/>
        <end position="44"/>
    </location>
</feature>
<evidence type="ECO:0000313" key="5">
    <source>
        <dbReference type="Proteomes" id="UP001321749"/>
    </source>
</evidence>
<dbReference type="Pfam" id="PF00350">
    <property type="entry name" value="Dynamin_N"/>
    <property type="match status" value="1"/>
</dbReference>
<dbReference type="InterPro" id="IPR027417">
    <property type="entry name" value="P-loop_NTPase"/>
</dbReference>
<comment type="caution">
    <text evidence="4">The sequence shown here is derived from an EMBL/GenBank/DDBJ whole genome shotgun (WGS) entry which is preliminary data.</text>
</comment>
<dbReference type="PANTHER" id="PTHR36681:SF3">
    <property type="entry name" value="NUCLEAR GTPASE, GERMINAL CENTER-ASSOCIATED, TANDEM DUPLICATE 3"/>
    <property type="match status" value="1"/>
</dbReference>
<name>A0AAV9HM53_9PEZI</name>
<dbReference type="AlphaFoldDB" id="A0AAV9HM53"/>
<evidence type="ECO:0000259" key="2">
    <source>
        <dbReference type="Pfam" id="PF00350"/>
    </source>
</evidence>
<feature type="region of interest" description="Disordered" evidence="1">
    <location>
        <begin position="149"/>
        <end position="197"/>
    </location>
</feature>
<sequence>MRLRESDSDPQRAIGIPVARSSIDDPSLSAPGSNLNGTSAATNRKTSERPVDSTASMDTPLPSVELPNNAFTFRPDMQGPRTESEDDASDLGGIQEGMQRLRHDSVPRDVSTPKSSPGRSVSPSQRPRTPTSNSRAGTEALLVSQYENLNLHPDDTPGRERKHRRGRRSVSVNHDAPPHNITDEDSPDDPFHDPGFQQKFSNARAQMAKVADVLRRGLVSPEETPAIHRLHRRAQDLANYQPAATRTVAFVGDSGVGKSSVLNSLLDVKGLARASSGGSACTCVATEYRYQGHEGFSIEVTYFTEDELETQLSELVHSSRLYLLHKDTLHKGEELRDAEARYKLATDTFEAMFRGRMRNSNFVTAEAENEVVKTMMGWARELGPVADSRRHVFTDSEACSSLLSELCSEVRGSKKAASWPYTKKISVYLDAHVLRSGLVLVDLPGLRDLNSARQKITERYLVKCDEIFVLCDSGRATTDAGVMAVFKLAKRAGLSNVGIICTKSDAIVGRVDEALMDCVGGEAEAIANRVETIKSAERDLQGLRTAREEIVEDLKEFYDEDTIKEFHDVERKIKTKEAFLETLRLELRQYLVNTRNARVISKLRTTYQHAVPDSELNVFCVSNSFYWDNRHLPKDKSLPHLELSGIIALRRHCASLVSQRQLWLAKSYIREKIPTLINEVELWIQAGSASAEEEEKRRIVQAINDIESNLRKCLDSDAPFYAEFSDNLVRNQFRTHISDATNTRRWASEAKEASLQWTGWHPSSYAAFCRNFGDHSTPKAGYHNWNEEALKAMSEDLEQPWENLQSALDEESERMSESFDAAFKSALKCLDILAKYPAASKALRGILKSRGGIASSTFQDLWHAFANSSMETLRIDGLSGIRTSIFGRSMEASYQACNRDYGSGVDRRRKHIIESAMGSQATFRTHMHEFRRQFVQLVQEFEKKLHKMADEQLGEINALLGMVRGENVVAETEGDREFRQMVKDVVADVVLEMPTDVD</sequence>
<dbReference type="InterPro" id="IPR056024">
    <property type="entry name" value="DUF7605"/>
</dbReference>
<dbReference type="Pfam" id="PF24564">
    <property type="entry name" value="DUF7605"/>
    <property type="match status" value="1"/>
</dbReference>
<feature type="domain" description="Dynamin N-terminal" evidence="2">
    <location>
        <begin position="248"/>
        <end position="499"/>
    </location>
</feature>
<organism evidence="4 5">
    <name type="scientific">Cladorrhinum samala</name>
    <dbReference type="NCBI Taxonomy" id="585594"/>
    <lineage>
        <taxon>Eukaryota</taxon>
        <taxon>Fungi</taxon>
        <taxon>Dikarya</taxon>
        <taxon>Ascomycota</taxon>
        <taxon>Pezizomycotina</taxon>
        <taxon>Sordariomycetes</taxon>
        <taxon>Sordariomycetidae</taxon>
        <taxon>Sordariales</taxon>
        <taxon>Podosporaceae</taxon>
        <taxon>Cladorrhinum</taxon>
    </lineage>
</organism>
<accession>A0AAV9HM53</accession>
<evidence type="ECO:0000313" key="4">
    <source>
        <dbReference type="EMBL" id="KAK4460492.1"/>
    </source>
</evidence>
<gene>
    <name evidence="4" type="ORF">QBC42DRAFT_298555</name>
</gene>
<proteinExistence type="predicted"/>
<reference evidence="4" key="2">
    <citation type="submission" date="2023-06" db="EMBL/GenBank/DDBJ databases">
        <authorList>
            <consortium name="Lawrence Berkeley National Laboratory"/>
            <person name="Mondo S.J."/>
            <person name="Hensen N."/>
            <person name="Bonometti L."/>
            <person name="Westerberg I."/>
            <person name="Brannstrom I.O."/>
            <person name="Guillou S."/>
            <person name="Cros-Aarteil S."/>
            <person name="Calhoun S."/>
            <person name="Haridas S."/>
            <person name="Kuo A."/>
            <person name="Pangilinan J."/>
            <person name="Riley R."/>
            <person name="Labutti K."/>
            <person name="Andreopoulos B."/>
            <person name="Lipzen A."/>
            <person name="Chen C."/>
            <person name="Yanf M."/>
            <person name="Daum C."/>
            <person name="Ng V."/>
            <person name="Clum A."/>
            <person name="Steindorff A."/>
            <person name="Ohm R."/>
            <person name="Martin F."/>
            <person name="Silar P."/>
            <person name="Natvig D."/>
            <person name="Lalanne C."/>
            <person name="Gautier V."/>
            <person name="Ament-Velasquez S.L."/>
            <person name="Kruys A."/>
            <person name="Hutchinson M.I."/>
            <person name="Powell A.J."/>
            <person name="Barry K."/>
            <person name="Miller A.N."/>
            <person name="Grigoriev I.V."/>
            <person name="Debuchy R."/>
            <person name="Gladieux P."/>
            <person name="Thoren M.H."/>
            <person name="Johannesson H."/>
        </authorList>
    </citation>
    <scope>NUCLEOTIDE SEQUENCE</scope>
    <source>
        <strain evidence="4">PSN324</strain>
    </source>
</reference>
<dbReference type="Proteomes" id="UP001321749">
    <property type="component" value="Unassembled WGS sequence"/>
</dbReference>
<evidence type="ECO:0000259" key="3">
    <source>
        <dbReference type="Pfam" id="PF24564"/>
    </source>
</evidence>
<feature type="domain" description="DUF7605" evidence="3">
    <location>
        <begin position="742"/>
        <end position="923"/>
    </location>
</feature>
<dbReference type="SUPFAM" id="SSF52540">
    <property type="entry name" value="P-loop containing nucleoside triphosphate hydrolases"/>
    <property type="match status" value="1"/>
</dbReference>
<dbReference type="InterPro" id="IPR045063">
    <property type="entry name" value="Dynamin_N"/>
</dbReference>
<feature type="compositionally biased region" description="Basic and acidic residues" evidence="1">
    <location>
        <begin position="1"/>
        <end position="10"/>
    </location>
</feature>
<dbReference type="PANTHER" id="PTHR36681">
    <property type="entry name" value="NUCLEAR GTPASE, GERMINAL CENTER-ASSOCIATED, TANDEM DUPLICATE 3"/>
    <property type="match status" value="1"/>
</dbReference>
<feature type="region of interest" description="Disordered" evidence="1">
    <location>
        <begin position="1"/>
        <end position="136"/>
    </location>
</feature>
<keyword evidence="5" id="KW-1185">Reference proteome</keyword>
<evidence type="ECO:0000256" key="1">
    <source>
        <dbReference type="SAM" id="MobiDB-lite"/>
    </source>
</evidence>
<reference evidence="4" key="1">
    <citation type="journal article" date="2023" name="Mol. Phylogenet. Evol.">
        <title>Genome-scale phylogeny and comparative genomics of the fungal order Sordariales.</title>
        <authorList>
            <person name="Hensen N."/>
            <person name="Bonometti L."/>
            <person name="Westerberg I."/>
            <person name="Brannstrom I.O."/>
            <person name="Guillou S."/>
            <person name="Cros-Aarteil S."/>
            <person name="Calhoun S."/>
            <person name="Haridas S."/>
            <person name="Kuo A."/>
            <person name="Mondo S."/>
            <person name="Pangilinan J."/>
            <person name="Riley R."/>
            <person name="LaButti K."/>
            <person name="Andreopoulos B."/>
            <person name="Lipzen A."/>
            <person name="Chen C."/>
            <person name="Yan M."/>
            <person name="Daum C."/>
            <person name="Ng V."/>
            <person name="Clum A."/>
            <person name="Steindorff A."/>
            <person name="Ohm R.A."/>
            <person name="Martin F."/>
            <person name="Silar P."/>
            <person name="Natvig D.O."/>
            <person name="Lalanne C."/>
            <person name="Gautier V."/>
            <person name="Ament-Velasquez S.L."/>
            <person name="Kruys A."/>
            <person name="Hutchinson M.I."/>
            <person name="Powell A.J."/>
            <person name="Barry K."/>
            <person name="Miller A.N."/>
            <person name="Grigoriev I.V."/>
            <person name="Debuchy R."/>
            <person name="Gladieux P."/>
            <person name="Hiltunen Thoren M."/>
            <person name="Johannesson H."/>
        </authorList>
    </citation>
    <scope>NUCLEOTIDE SEQUENCE</scope>
    <source>
        <strain evidence="4">PSN324</strain>
    </source>
</reference>
<dbReference type="EMBL" id="MU865011">
    <property type="protein sequence ID" value="KAK4460492.1"/>
    <property type="molecule type" value="Genomic_DNA"/>
</dbReference>